<dbReference type="SUPFAM" id="SSF56112">
    <property type="entry name" value="Protein kinase-like (PK-like)"/>
    <property type="match status" value="1"/>
</dbReference>
<gene>
    <name evidence="4" type="ORF">NCTC13492_00901</name>
    <name evidence="3" type="ORF">SAMN05421542_2319</name>
</gene>
<dbReference type="STRING" id="445960.SAMN05421542_2319"/>
<dbReference type="GO" id="GO:0009088">
    <property type="term" value="P:threonine biosynthetic process"/>
    <property type="evidence" value="ECO:0007669"/>
    <property type="project" value="TreeGrafter"/>
</dbReference>
<reference evidence="3 5" key="1">
    <citation type="submission" date="2016-10" db="EMBL/GenBank/DDBJ databases">
        <authorList>
            <person name="Varghese N."/>
            <person name="Submissions S."/>
        </authorList>
    </citation>
    <scope>NUCLEOTIDE SEQUENCE [LARGE SCALE GENOMIC DNA]</scope>
    <source>
        <strain evidence="3 5">DSM 19299</strain>
    </source>
</reference>
<dbReference type="OrthoDB" id="241498at2"/>
<dbReference type="InterPro" id="IPR050249">
    <property type="entry name" value="Pseudomonas-type_ThrB"/>
</dbReference>
<dbReference type="PANTHER" id="PTHR21064:SF6">
    <property type="entry name" value="AMINOGLYCOSIDE PHOSPHOTRANSFERASE DOMAIN-CONTAINING PROTEIN"/>
    <property type="match status" value="1"/>
</dbReference>
<name>A0A2X2XLJ9_CHRJE</name>
<dbReference type="GO" id="GO:0004413">
    <property type="term" value="F:homoserine kinase activity"/>
    <property type="evidence" value="ECO:0007669"/>
    <property type="project" value="TreeGrafter"/>
</dbReference>
<protein>
    <submittedName>
        <fullName evidence="4">Homoserine kinase</fullName>
    </submittedName>
    <submittedName>
        <fullName evidence="3">Ser/Thr protein kinase RdoA involved in Cpx stress response, MazF antagonist</fullName>
    </submittedName>
</protein>
<dbReference type="EMBL" id="UAWB01000002">
    <property type="protein sequence ID" value="SQB27240.1"/>
    <property type="molecule type" value="Genomic_DNA"/>
</dbReference>
<keyword evidence="4" id="KW-0808">Transferase</keyword>
<accession>A0A2X2XLJ9</accession>
<dbReference type="Pfam" id="PF01636">
    <property type="entry name" value="APH"/>
    <property type="match status" value="1"/>
</dbReference>
<reference evidence="4 6" key="2">
    <citation type="submission" date="2018-06" db="EMBL/GenBank/DDBJ databases">
        <authorList>
            <consortium name="Pathogen Informatics"/>
            <person name="Doyle S."/>
        </authorList>
    </citation>
    <scope>NUCLEOTIDE SEQUENCE [LARGE SCALE GENOMIC DNA]</scope>
    <source>
        <strain evidence="4 6">NCTC13492</strain>
    </source>
</reference>
<evidence type="ECO:0000313" key="4">
    <source>
        <dbReference type="EMBL" id="SQB27240.1"/>
    </source>
</evidence>
<evidence type="ECO:0000256" key="1">
    <source>
        <dbReference type="ARBA" id="ARBA00038240"/>
    </source>
</evidence>
<dbReference type="RefSeq" id="WP_089736539.1">
    <property type="nucleotide sequence ID" value="NZ_FNEG01000003.1"/>
</dbReference>
<keyword evidence="4" id="KW-0418">Kinase</keyword>
<evidence type="ECO:0000313" key="5">
    <source>
        <dbReference type="Proteomes" id="UP000199426"/>
    </source>
</evidence>
<dbReference type="Gene3D" id="3.90.1200.10">
    <property type="match status" value="1"/>
</dbReference>
<dbReference type="AlphaFoldDB" id="A0A2X2XLJ9"/>
<feature type="domain" description="Aminoglycoside phosphotransferase" evidence="2">
    <location>
        <begin position="41"/>
        <end position="274"/>
    </location>
</feature>
<evidence type="ECO:0000313" key="3">
    <source>
        <dbReference type="EMBL" id="SDI94047.1"/>
    </source>
</evidence>
<dbReference type="Proteomes" id="UP000251670">
    <property type="component" value="Unassembled WGS sequence"/>
</dbReference>
<evidence type="ECO:0000313" key="6">
    <source>
        <dbReference type="Proteomes" id="UP000251670"/>
    </source>
</evidence>
<dbReference type="InterPro" id="IPR002575">
    <property type="entry name" value="Aminoglycoside_PTrfase"/>
</dbReference>
<keyword evidence="5" id="KW-1185">Reference proteome</keyword>
<dbReference type="EMBL" id="FNEG01000003">
    <property type="protein sequence ID" value="SDI94047.1"/>
    <property type="molecule type" value="Genomic_DNA"/>
</dbReference>
<proteinExistence type="inferred from homology"/>
<dbReference type="Proteomes" id="UP000199426">
    <property type="component" value="Unassembled WGS sequence"/>
</dbReference>
<comment type="similarity">
    <text evidence="1">Belongs to the pseudomonas-type ThrB family.</text>
</comment>
<organism evidence="4 6">
    <name type="scientific">Chryseobacterium jejuense</name>
    <dbReference type="NCBI Taxonomy" id="445960"/>
    <lineage>
        <taxon>Bacteria</taxon>
        <taxon>Pseudomonadati</taxon>
        <taxon>Bacteroidota</taxon>
        <taxon>Flavobacteriia</taxon>
        <taxon>Flavobacteriales</taxon>
        <taxon>Weeksellaceae</taxon>
        <taxon>Chryseobacterium group</taxon>
        <taxon>Chryseobacterium</taxon>
    </lineage>
</organism>
<dbReference type="Gene3D" id="3.30.200.20">
    <property type="entry name" value="Phosphorylase Kinase, domain 1"/>
    <property type="match status" value="1"/>
</dbReference>
<sequence>MKSIFPATYSTLCPIALSELIAEKYGLKNVQCKLLVRGVGDTYRVESEGDCFILRIYRSSHRSLDHIKEEVRLLQALKDAQVSVSYPITDLFGDIILKLEAIEGIRHGVLFSFAKGRVIRLMNDNQFRALGNEMARFHNVSSDFKVEYERWNFDLQTTVFKPLEKLEPVFKENPEDYEWLQNIAAEIESKLTKFDTSMFSKGYCHFDFLPKNFHFDNDTVTFFDFDFMGYGWLMNDIMTFWIHFVLDVSAGRMTYEEFQRAYHIFLDGYREYRFVSSQELASIPYLSIGFWLFYMNFHTTHDQFQVFTQIPHVKSYVGIMRNIVENYWEKEDNE</sequence>
<evidence type="ECO:0000259" key="2">
    <source>
        <dbReference type="Pfam" id="PF01636"/>
    </source>
</evidence>
<dbReference type="InterPro" id="IPR011009">
    <property type="entry name" value="Kinase-like_dom_sf"/>
</dbReference>
<dbReference type="PANTHER" id="PTHR21064">
    <property type="entry name" value="AMINOGLYCOSIDE PHOSPHOTRANSFERASE DOMAIN-CONTAINING PROTEIN-RELATED"/>
    <property type="match status" value="1"/>
</dbReference>